<evidence type="ECO:0008006" key="7">
    <source>
        <dbReference type="Google" id="ProtNLM"/>
    </source>
</evidence>
<dbReference type="OrthoDB" id="6259853at2759"/>
<evidence type="ECO:0000256" key="1">
    <source>
        <dbReference type="ARBA" id="ARBA00006461"/>
    </source>
</evidence>
<feature type="region of interest" description="Disordered" evidence="4">
    <location>
        <begin position="201"/>
        <end position="239"/>
    </location>
</feature>
<feature type="compositionally biased region" description="Polar residues" evidence="4">
    <location>
        <begin position="284"/>
        <end position="297"/>
    </location>
</feature>
<dbReference type="InterPro" id="IPR013256">
    <property type="entry name" value="Chromatin_SPT2"/>
</dbReference>
<dbReference type="AlphaFoldDB" id="A0A9Q0L3Z3"/>
<proteinExistence type="inferred from homology"/>
<gene>
    <name evidence="5" type="ORF">NE237_032784</name>
</gene>
<dbReference type="EMBL" id="JAMYWD010000001">
    <property type="protein sequence ID" value="KAJ4981947.1"/>
    <property type="molecule type" value="Genomic_DNA"/>
</dbReference>
<feature type="region of interest" description="Disordered" evidence="4">
    <location>
        <begin position="109"/>
        <end position="173"/>
    </location>
</feature>
<name>A0A9Q0L3Z3_9MAGN</name>
<dbReference type="GO" id="GO:0006334">
    <property type="term" value="P:nucleosome assembly"/>
    <property type="evidence" value="ECO:0007669"/>
    <property type="project" value="TreeGrafter"/>
</dbReference>
<dbReference type="GO" id="GO:0006360">
    <property type="term" value="P:transcription by RNA polymerase I"/>
    <property type="evidence" value="ECO:0007669"/>
    <property type="project" value="TreeGrafter"/>
</dbReference>
<keyword evidence="2 3" id="KW-0175">Coiled coil</keyword>
<feature type="region of interest" description="Disordered" evidence="4">
    <location>
        <begin position="259"/>
        <end position="462"/>
    </location>
</feature>
<accession>A0A9Q0L3Z3</accession>
<evidence type="ECO:0000256" key="2">
    <source>
        <dbReference type="ARBA" id="ARBA00023054"/>
    </source>
</evidence>
<dbReference type="GO" id="GO:0003677">
    <property type="term" value="F:DNA binding"/>
    <property type="evidence" value="ECO:0007669"/>
    <property type="project" value="TreeGrafter"/>
</dbReference>
<evidence type="ECO:0000313" key="5">
    <source>
        <dbReference type="EMBL" id="KAJ4981947.1"/>
    </source>
</evidence>
<dbReference type="GO" id="GO:0005730">
    <property type="term" value="C:nucleolus"/>
    <property type="evidence" value="ECO:0007669"/>
    <property type="project" value="TreeGrafter"/>
</dbReference>
<dbReference type="PANTHER" id="PTHR22691:SF8">
    <property type="entry name" value="PROTEIN SPT2 HOMOLOG"/>
    <property type="match status" value="1"/>
</dbReference>
<evidence type="ECO:0000313" key="6">
    <source>
        <dbReference type="Proteomes" id="UP001141806"/>
    </source>
</evidence>
<dbReference type="PANTHER" id="PTHR22691">
    <property type="entry name" value="YEAST SPT2-RELATED"/>
    <property type="match status" value="1"/>
</dbReference>
<feature type="coiled-coil region" evidence="3">
    <location>
        <begin position="504"/>
        <end position="540"/>
    </location>
</feature>
<comment type="caution">
    <text evidence="5">The sequence shown here is derived from an EMBL/GenBank/DDBJ whole genome shotgun (WGS) entry which is preliminary data.</text>
</comment>
<feature type="compositionally biased region" description="Polar residues" evidence="4">
    <location>
        <begin position="363"/>
        <end position="372"/>
    </location>
</feature>
<comment type="similarity">
    <text evidence="1">Belongs to the SPT2 family.</text>
</comment>
<keyword evidence="6" id="KW-1185">Reference proteome</keyword>
<protein>
    <recommendedName>
        <fullName evidence="7">Protein SPT2 homolog</fullName>
    </recommendedName>
</protein>
<sequence length="540" mass="61553">MAVVYLFYPSSLFQDSNRPRQLSTYGFRGRSALWVGFGAAPETFLCIARHRSSSSIPGIVCLLAPVKQIYWRYNVEMRSYSRAELHQNDEYFDEYEEDGEGEEADAMEEDYYQEEDDEDEEKEEEDPKPTKEELEYLQSRQRIKESVRKKMKKESSAVSKQSLENKKKLPYDNYGSFFGPSQPVIAQRVIQESKSLLENQHLASKVSNPLGHKKAPASTTEGKKPAVQHTPPTDRVVNELKVKARKLKDARDYSFLLSDDAELPATTQKEPPPRNVSVPISDARSAQVSLKSNNQTMGKHASRPVSNGRKERKPISINCKIQPQAWPRKAAPTSRPNSSSSDPRKQLGGNAGNGPGRPVGSKGFSSKMSAPTMNKKVPAVAAKNNVAAVQKPASLKVNPLAQKKHLEQERETREPDKGRVMAKQAVPSKLQVKDPRRDPVCATKQEYQPKKQPARRKFDEEGDELDYSSMIRHIFRYNPNKYAGRDDDDSDMEANFDDILKEERTSAKIAREEDERELRLIEEEERRERLRKKKMLQRKQ</sequence>
<feature type="compositionally biased region" description="Basic and acidic residues" evidence="4">
    <location>
        <begin position="404"/>
        <end position="419"/>
    </location>
</feature>
<feature type="compositionally biased region" description="Low complexity" evidence="4">
    <location>
        <begin position="374"/>
        <end position="393"/>
    </location>
</feature>
<reference evidence="5" key="1">
    <citation type="journal article" date="2023" name="Plant J.">
        <title>The genome of the king protea, Protea cynaroides.</title>
        <authorList>
            <person name="Chang J."/>
            <person name="Duong T.A."/>
            <person name="Schoeman C."/>
            <person name="Ma X."/>
            <person name="Roodt D."/>
            <person name="Barker N."/>
            <person name="Li Z."/>
            <person name="Van de Peer Y."/>
            <person name="Mizrachi E."/>
        </authorList>
    </citation>
    <scope>NUCLEOTIDE SEQUENCE</scope>
    <source>
        <tissue evidence="5">Young leaves</tissue>
    </source>
</reference>
<dbReference type="Pfam" id="PF08243">
    <property type="entry name" value="SPT2"/>
    <property type="match status" value="1"/>
</dbReference>
<dbReference type="SMART" id="SM00784">
    <property type="entry name" value="SPT2"/>
    <property type="match status" value="1"/>
</dbReference>
<feature type="compositionally biased region" description="Basic and acidic residues" evidence="4">
    <location>
        <begin position="125"/>
        <end position="134"/>
    </location>
</feature>
<feature type="compositionally biased region" description="Acidic residues" evidence="4">
    <location>
        <begin position="109"/>
        <end position="124"/>
    </location>
</feature>
<dbReference type="GO" id="GO:0042393">
    <property type="term" value="F:histone binding"/>
    <property type="evidence" value="ECO:0007669"/>
    <property type="project" value="TreeGrafter"/>
</dbReference>
<evidence type="ECO:0000256" key="3">
    <source>
        <dbReference type="SAM" id="Coils"/>
    </source>
</evidence>
<dbReference type="Proteomes" id="UP001141806">
    <property type="component" value="Unassembled WGS sequence"/>
</dbReference>
<organism evidence="5 6">
    <name type="scientific">Protea cynaroides</name>
    <dbReference type="NCBI Taxonomy" id="273540"/>
    <lineage>
        <taxon>Eukaryota</taxon>
        <taxon>Viridiplantae</taxon>
        <taxon>Streptophyta</taxon>
        <taxon>Embryophyta</taxon>
        <taxon>Tracheophyta</taxon>
        <taxon>Spermatophyta</taxon>
        <taxon>Magnoliopsida</taxon>
        <taxon>Proteales</taxon>
        <taxon>Proteaceae</taxon>
        <taxon>Protea</taxon>
    </lineage>
</organism>
<evidence type="ECO:0000256" key="4">
    <source>
        <dbReference type="SAM" id="MobiDB-lite"/>
    </source>
</evidence>